<evidence type="ECO:0000313" key="1">
    <source>
        <dbReference type="EMBL" id="MEX4008883.1"/>
    </source>
</evidence>
<dbReference type="InterPro" id="IPR051395">
    <property type="entry name" value="Cytochrome_c_Peroxidase/MauG"/>
</dbReference>
<accession>A0ABV3WW28</accession>
<dbReference type="PANTHER" id="PTHR30600:SF9">
    <property type="entry name" value="BLR7738 PROTEIN"/>
    <property type="match status" value="1"/>
</dbReference>
<dbReference type="EMBL" id="JAZHFV010000005">
    <property type="protein sequence ID" value="MEX4008883.1"/>
    <property type="molecule type" value="Genomic_DNA"/>
</dbReference>
<organism evidence="1 2">
    <name type="scientific">Neoaquamicrobium sediminum</name>
    <dbReference type="NCBI Taxonomy" id="1849104"/>
    <lineage>
        <taxon>Bacteria</taxon>
        <taxon>Pseudomonadati</taxon>
        <taxon>Pseudomonadota</taxon>
        <taxon>Alphaproteobacteria</taxon>
        <taxon>Hyphomicrobiales</taxon>
        <taxon>Phyllobacteriaceae</taxon>
        <taxon>Neoaquamicrobium</taxon>
    </lineage>
</organism>
<dbReference type="Proteomes" id="UP001559025">
    <property type="component" value="Unassembled WGS sequence"/>
</dbReference>
<dbReference type="RefSeq" id="WP_368803849.1">
    <property type="nucleotide sequence ID" value="NZ_JAZHFV010000005.1"/>
</dbReference>
<keyword evidence="2" id="KW-1185">Reference proteome</keyword>
<protein>
    <submittedName>
        <fullName evidence="1">Di-heme-cytochrome C peroxidase</fullName>
    </submittedName>
</protein>
<dbReference type="Gene3D" id="1.10.760.10">
    <property type="entry name" value="Cytochrome c-like domain"/>
    <property type="match status" value="1"/>
</dbReference>
<name>A0ABV3WW28_9HYPH</name>
<dbReference type="InterPro" id="IPR036909">
    <property type="entry name" value="Cyt_c-like_dom_sf"/>
</dbReference>
<reference evidence="1 2" key="1">
    <citation type="submission" date="2024-01" db="EMBL/GenBank/DDBJ databases">
        <title>New evidence supports the origin of RcGTA from prophage.</title>
        <authorList>
            <person name="Xu Y."/>
            <person name="Liu B."/>
            <person name="Chen F."/>
        </authorList>
    </citation>
    <scope>NUCLEOTIDE SEQUENCE [LARGE SCALE GENOMIC DNA]</scope>
    <source>
        <strain evidence="1 2">CBW1107-2</strain>
    </source>
</reference>
<dbReference type="GO" id="GO:0004601">
    <property type="term" value="F:peroxidase activity"/>
    <property type="evidence" value="ECO:0007669"/>
    <property type="project" value="UniProtKB-KW"/>
</dbReference>
<dbReference type="NCBIfam" id="NF040606">
    <property type="entry name" value="CytoC_perox"/>
    <property type="match status" value="1"/>
</dbReference>
<dbReference type="InterPro" id="IPR047758">
    <property type="entry name" value="CytoC_perox"/>
</dbReference>
<dbReference type="SUPFAM" id="SSF46626">
    <property type="entry name" value="Cytochrome c"/>
    <property type="match status" value="1"/>
</dbReference>
<evidence type="ECO:0000313" key="2">
    <source>
        <dbReference type="Proteomes" id="UP001559025"/>
    </source>
</evidence>
<keyword evidence="1" id="KW-0560">Oxidoreductase</keyword>
<sequence>MTGSRQWINNWRGLTIFAVAFLASGLGGGKIEMAAQAQETCAAGLVCLDQGWSERDRTKWYRTSQGSRLLPLSWALALEEAGRESPFFADENMRALGYLPAQASAANPHGLPIGFVVDEENSNRADIMCETFPETCNGFLMRKPWLGMTCSACHTNDIEYDGSRIRIEGAPTLADFQSFLERILAALESTAADEAKFDRFARSVLGAELSVPSRVALRAQLVEQIAWQTRLIDANHTDLRYGYGRLDAQGHILNKVAAVGGGAPMSGPLASDAPASYPHIWNTAQQDKIQWNGIARNILNIPLFGKNTDIGALVRNTSEVIGVFAHIEISPRWMTTLLGYKSSLRVERMVDLEQQLARLQSPRWPEDVLPPIDWDSAERGRALFETQCARCHADLASDDLTTPIKVPMQPIREGGTDIFLACNTFLHWSNAGKFEGRRPFVVKGDRIDSEDFTRDMLTNAAVGAVIGRSDELVGSLFDDIFRRGGSPESRESGAGFDYLPGVTDPVKKEIAQACLTSQDAGLPGDESILAYKARPLNGIWATAPYLHNGSVPTLYDLLLPSPLRVVVPAGETLAAPGPGNRPASFHVGSRVFDPTKVGFSTQPAELLVRSDGEVVETFEFKVYGGDGSPVPGNYNSGHDYGTDALSEQQRWELVEYLKTL</sequence>
<dbReference type="PANTHER" id="PTHR30600">
    <property type="entry name" value="CYTOCHROME C PEROXIDASE-RELATED"/>
    <property type="match status" value="1"/>
</dbReference>
<gene>
    <name evidence="1" type="ORF">V1479_16360</name>
</gene>
<comment type="caution">
    <text evidence="1">The sequence shown here is derived from an EMBL/GenBank/DDBJ whole genome shotgun (WGS) entry which is preliminary data.</text>
</comment>
<keyword evidence="1" id="KW-0575">Peroxidase</keyword>
<dbReference type="Pfam" id="PF21419">
    <property type="entry name" value="RoxA-like_Cyt-c"/>
    <property type="match status" value="1"/>
</dbReference>
<proteinExistence type="predicted"/>